<reference evidence="1" key="2">
    <citation type="submission" date="2022-09" db="EMBL/GenBank/DDBJ databases">
        <title>Biosynthetic gene clusters of Dactylosporangioum fulvum.</title>
        <authorList>
            <person name="Caradec T."/>
        </authorList>
    </citation>
    <scope>NUCLEOTIDE SEQUENCE</scope>
    <source>
        <strain evidence="1">NRRL B-16292</strain>
    </source>
</reference>
<reference evidence="1" key="1">
    <citation type="submission" date="2021-04" db="EMBL/GenBank/DDBJ databases">
        <authorList>
            <person name="Hartkoorn R.C."/>
            <person name="Beaudoing E."/>
            <person name="Hot D."/>
        </authorList>
    </citation>
    <scope>NUCLEOTIDE SEQUENCE</scope>
    <source>
        <strain evidence="1">NRRL B-16292</strain>
    </source>
</reference>
<dbReference type="Proteomes" id="UP001059617">
    <property type="component" value="Chromosome"/>
</dbReference>
<dbReference type="EMBL" id="CP073720">
    <property type="protein sequence ID" value="UWP80576.1"/>
    <property type="molecule type" value="Genomic_DNA"/>
</dbReference>
<sequence>MRSVWQGLDLDDVLSDEENEVEAAEVVDAAGTVRYRLYGWNYGVGYLFPPEGTTPVASGAQHDMEHWNLAQLYFCWSDDACWEGLER</sequence>
<evidence type="ECO:0000313" key="2">
    <source>
        <dbReference type="Proteomes" id="UP001059617"/>
    </source>
</evidence>
<organism evidence="1 2">
    <name type="scientific">Dactylosporangium fulvum</name>
    <dbReference type="NCBI Taxonomy" id="53359"/>
    <lineage>
        <taxon>Bacteria</taxon>
        <taxon>Bacillati</taxon>
        <taxon>Actinomycetota</taxon>
        <taxon>Actinomycetes</taxon>
        <taxon>Micromonosporales</taxon>
        <taxon>Micromonosporaceae</taxon>
        <taxon>Dactylosporangium</taxon>
    </lineage>
</organism>
<keyword evidence="2" id="KW-1185">Reference proteome</keyword>
<accession>A0ABY5VXR0</accession>
<proteinExistence type="predicted"/>
<gene>
    <name evidence="1" type="ORF">Dfulv_36220</name>
</gene>
<dbReference type="RefSeq" id="WP_259858339.1">
    <property type="nucleotide sequence ID" value="NZ_BAAAST010000043.1"/>
</dbReference>
<protein>
    <submittedName>
        <fullName evidence="1">Uncharacterized protein</fullName>
    </submittedName>
</protein>
<name>A0ABY5VXR0_9ACTN</name>
<evidence type="ECO:0000313" key="1">
    <source>
        <dbReference type="EMBL" id="UWP80576.1"/>
    </source>
</evidence>